<gene>
    <name evidence="1" type="ORF">WQ57_06245</name>
</gene>
<dbReference type="Proteomes" id="UP000034166">
    <property type="component" value="Unassembled WGS sequence"/>
</dbReference>
<proteinExistence type="predicted"/>
<comment type="caution">
    <text evidence="1">The sequence shown here is derived from an EMBL/GenBank/DDBJ whole genome shotgun (WGS) entry which is preliminary data.</text>
</comment>
<dbReference type="PATRIC" id="fig|1408103.3.peg.1408"/>
<keyword evidence="2" id="KW-1185">Reference proteome</keyword>
<evidence type="ECO:0000313" key="2">
    <source>
        <dbReference type="Proteomes" id="UP000034166"/>
    </source>
</evidence>
<protein>
    <submittedName>
        <fullName evidence="1">Uncharacterized protein</fullName>
    </submittedName>
</protein>
<accession>A0A0M2SXP5</accession>
<sequence length="59" mass="6703">MNISGKPPLKSQEILVFPNLSGICPFIFHKRSKINVSINEVMMKEIWMLGIGLMTVNAW</sequence>
<dbReference type="EMBL" id="LAYY01000005">
    <property type="protein sequence ID" value="KKK38943.1"/>
    <property type="molecule type" value="Genomic_DNA"/>
</dbReference>
<name>A0A0M2SXP5_9BACI</name>
<dbReference type="AlphaFoldDB" id="A0A0M2SXP5"/>
<reference evidence="1 2" key="1">
    <citation type="submission" date="2015-04" db="EMBL/GenBank/DDBJ databases">
        <title>Taxonomic description and genome sequence of Bacillus campisalis sp. nov., a novel member of the genus Bacillus isolated from solar saltern.</title>
        <authorList>
            <person name="Mathan Kumar R."/>
            <person name="Kaur G."/>
            <person name="Kumar A."/>
            <person name="Singh N.K."/>
            <person name="Kaur N."/>
            <person name="Kumar N."/>
            <person name="Mayilraj S."/>
        </authorList>
    </citation>
    <scope>NUCLEOTIDE SEQUENCE [LARGE SCALE GENOMIC DNA]</scope>
    <source>
        <strain evidence="1 2">SA2-6</strain>
    </source>
</reference>
<evidence type="ECO:0000313" key="1">
    <source>
        <dbReference type="EMBL" id="KKK38943.1"/>
    </source>
</evidence>
<organism evidence="1 2">
    <name type="scientific">Mesobacillus campisalis</name>
    <dbReference type="NCBI Taxonomy" id="1408103"/>
    <lineage>
        <taxon>Bacteria</taxon>
        <taxon>Bacillati</taxon>
        <taxon>Bacillota</taxon>
        <taxon>Bacilli</taxon>
        <taxon>Bacillales</taxon>
        <taxon>Bacillaceae</taxon>
        <taxon>Mesobacillus</taxon>
    </lineage>
</organism>